<evidence type="ECO:0000256" key="1">
    <source>
        <dbReference type="SAM" id="MobiDB-lite"/>
    </source>
</evidence>
<reference evidence="3" key="1">
    <citation type="submission" date="2022-08" db="UniProtKB">
        <authorList>
            <consortium name="EnsemblMetazoa"/>
        </authorList>
    </citation>
    <scope>IDENTIFICATION</scope>
    <source>
        <strain evidence="3">05x7-T-G4-1.051#20</strain>
    </source>
</reference>
<dbReference type="EnsemblMetazoa" id="G12315.1">
    <property type="protein sequence ID" value="G12315.1:cds"/>
    <property type="gene ID" value="G12315"/>
</dbReference>
<proteinExistence type="predicted"/>
<evidence type="ECO:0000313" key="3">
    <source>
        <dbReference type="EnsemblMetazoa" id="G12315.1:cds"/>
    </source>
</evidence>
<organism evidence="3 4">
    <name type="scientific">Magallana gigas</name>
    <name type="common">Pacific oyster</name>
    <name type="synonym">Crassostrea gigas</name>
    <dbReference type="NCBI Taxonomy" id="29159"/>
    <lineage>
        <taxon>Eukaryota</taxon>
        <taxon>Metazoa</taxon>
        <taxon>Spiralia</taxon>
        <taxon>Lophotrochozoa</taxon>
        <taxon>Mollusca</taxon>
        <taxon>Bivalvia</taxon>
        <taxon>Autobranchia</taxon>
        <taxon>Pteriomorphia</taxon>
        <taxon>Ostreida</taxon>
        <taxon>Ostreoidea</taxon>
        <taxon>Ostreidae</taxon>
        <taxon>Magallana</taxon>
    </lineage>
</organism>
<evidence type="ECO:0000259" key="2">
    <source>
        <dbReference type="Pfam" id="PF13873"/>
    </source>
</evidence>
<dbReference type="GO" id="GO:0005634">
    <property type="term" value="C:nucleus"/>
    <property type="evidence" value="ECO:0007669"/>
    <property type="project" value="TreeGrafter"/>
</dbReference>
<dbReference type="OrthoDB" id="9900437at2759"/>
<sequence>MTSLKVQRCEIMEDRKKKPRFSEKEIELLVQGVKERSDIINSKFSDVINNSKKKQAWFEVMEAVNAVSFSTRTVDELKKKWDDVKRGTKKRASAVHKERCKTGSGKLDILPLSSMEEDIVSVMGEERIFGFSSYVDTMIPLTPSKAFSGEISSQDGQGVPVAFHTPSKAISGESPSQDGQGSQGVTLNTPKGGSFTECTSSDPLTVTKKIKKQRPFQNEEHESLLLQRELIKIQREWLDVEKERLGIERERLYIERRRLEMEERTRGVCTAYKQPEERRTLQMDHELFHGAFMQI</sequence>
<keyword evidence="4" id="KW-1185">Reference proteome</keyword>
<name>A0A8W8I318_MAGGI</name>
<dbReference type="AlphaFoldDB" id="A0A8W8I318"/>
<dbReference type="PANTHER" id="PTHR23098">
    <property type="entry name" value="AGAP001331-PA-RELATED"/>
    <property type="match status" value="1"/>
</dbReference>
<dbReference type="InterPro" id="IPR028002">
    <property type="entry name" value="Myb_DNA-bind_5"/>
</dbReference>
<dbReference type="PANTHER" id="PTHR23098:SF16">
    <property type="entry name" value="REGULATORY PROTEIN ZESTE"/>
    <property type="match status" value="1"/>
</dbReference>
<feature type="domain" description="Myb/SANT-like DNA-binding" evidence="2">
    <location>
        <begin position="17"/>
        <end position="92"/>
    </location>
</feature>
<dbReference type="Pfam" id="PF13873">
    <property type="entry name" value="Myb_DNA-bind_5"/>
    <property type="match status" value="1"/>
</dbReference>
<accession>A0A8W8I318</accession>
<protein>
    <recommendedName>
        <fullName evidence="2">Myb/SANT-like DNA-binding domain-containing protein</fullName>
    </recommendedName>
</protein>
<feature type="region of interest" description="Disordered" evidence="1">
    <location>
        <begin position="164"/>
        <end position="200"/>
    </location>
</feature>
<dbReference type="Proteomes" id="UP000005408">
    <property type="component" value="Unassembled WGS sequence"/>
</dbReference>
<feature type="compositionally biased region" description="Polar residues" evidence="1">
    <location>
        <begin position="173"/>
        <end position="200"/>
    </location>
</feature>
<evidence type="ECO:0000313" key="4">
    <source>
        <dbReference type="Proteomes" id="UP000005408"/>
    </source>
</evidence>